<sequence length="822" mass="89357">MKNALKKRKLQILSWIVAIAVFTAQLGTSTIVYATEVDTTEISESNQTVITTQDSQTNDTIPSTEKTDTPQKTIAEILVIAATDGKQAATYLNTYADLEAFEDGVRQVLDQYYSQDSNNQLNAFIETIDTRADEIVKNYKEAALERSKEGQLNYIPGEVIVVFDENADTAETTEEIEQKQGASLQMISPETQTANDTEVGVVEIPLEQTVEDAIDEIEKEAGVAYVQPNYLYSLPDDQLSASSITTASLPNDPKISNQWYLNKIGAGSAWDFIQKFTRTKIRVAVLDTGVDTNHPDLQANLNKNLCADTTSVTTTKCTTDDDGHGTHVSGIIAATSNNSLGISGVAAGASNDIVDLMVVDVFSKSGDEIWASTSSVVRGLKYAQSNGARIINLSLGLSWDDQSLKDTINSVSSKGSLVICAAGNGDEDSGGWGYDDKNLPFYPSDYNAVISVIATDQNNNRAFYSNYGDAKDISAPGYYIYSTFPNSKYEYEYGTSMASPIVVGVAAMALSVKPNLTPTALKSILYSTATDVTSTGAGWDRQTGWGVVNAYKAVTAAMNASVSTGVKLTNTSLNCGTSKKLSAVLTPSYSLDTVTWTSSDSSIVAVNSTTGVITAKKIGTAVITAITGSGKKATCVITTTLAKPKLALKSTTYKSVTLRWNTIAGATKYIIYRAISKYGKYKPIKTTTGRTYKNSKLKLGKKYYYKIKAVGVNGSITKTNTSSSFKSTPRVAKVSTLKARTLSKNKIKLTWKKVYGTTFYRIYRATSKKGKYKYIGKTTATKFYSKSLKSRKRYYYKIVAVRKYKNKNYKSYASKIISSKTK</sequence>
<dbReference type="Proteomes" id="UP000255036">
    <property type="component" value="Unassembled WGS sequence"/>
</dbReference>
<comment type="caution">
    <text evidence="11">The sequence shown here is derived from an EMBL/GenBank/DDBJ whole genome shotgun (WGS) entry which is preliminary data.</text>
</comment>
<dbReference type="InterPro" id="IPR023827">
    <property type="entry name" value="Peptidase_S8_Asp-AS"/>
</dbReference>
<dbReference type="GO" id="GO:0004252">
    <property type="term" value="F:serine-type endopeptidase activity"/>
    <property type="evidence" value="ECO:0007669"/>
    <property type="project" value="UniProtKB-UniRule"/>
</dbReference>
<dbReference type="SMART" id="SM00060">
    <property type="entry name" value="FN3"/>
    <property type="match status" value="2"/>
</dbReference>
<dbReference type="InterPro" id="IPR003961">
    <property type="entry name" value="FN3_dom"/>
</dbReference>
<evidence type="ECO:0000313" key="11">
    <source>
        <dbReference type="EMBL" id="RDU24569.1"/>
    </source>
</evidence>
<dbReference type="InterPro" id="IPR054399">
    <property type="entry name" value="Fervidolysin-like_N_prodom"/>
</dbReference>
<evidence type="ECO:0000256" key="7">
    <source>
        <dbReference type="RuleBase" id="RU003355"/>
    </source>
</evidence>
<dbReference type="InterPro" id="IPR015500">
    <property type="entry name" value="Peptidase_S8_subtilisin-rel"/>
</dbReference>
<feature type="domain" description="Fibronectin type-III" evidence="9">
    <location>
        <begin position="731"/>
        <end position="807"/>
    </location>
</feature>
<feature type="active site" description="Charge relay system" evidence="5 6">
    <location>
        <position position="287"/>
    </location>
</feature>
<dbReference type="InterPro" id="IPR008964">
    <property type="entry name" value="Invasin/intimin_cell_adhesion"/>
</dbReference>
<comment type="similarity">
    <text evidence="1 6 7">Belongs to the peptidase S8 family.</text>
</comment>
<evidence type="ECO:0008006" key="13">
    <source>
        <dbReference type="Google" id="ProtNLM"/>
    </source>
</evidence>
<evidence type="ECO:0000259" key="10">
    <source>
        <dbReference type="SMART" id="SM00635"/>
    </source>
</evidence>
<evidence type="ECO:0000256" key="3">
    <source>
        <dbReference type="ARBA" id="ARBA00022801"/>
    </source>
</evidence>
<dbReference type="InterPro" id="IPR022398">
    <property type="entry name" value="Peptidase_S8_His-AS"/>
</dbReference>
<dbReference type="Pfam" id="PF02368">
    <property type="entry name" value="Big_2"/>
    <property type="match status" value="1"/>
</dbReference>
<keyword evidence="2 6" id="KW-0645">Protease</keyword>
<proteinExistence type="inferred from homology"/>
<dbReference type="Pfam" id="PF22148">
    <property type="entry name" value="Fervidolysin_NPro-like"/>
    <property type="match status" value="1"/>
</dbReference>
<keyword evidence="3 6" id="KW-0378">Hydrolase</keyword>
<dbReference type="SUPFAM" id="SSF49373">
    <property type="entry name" value="Invasin/intimin cell-adhesion fragments"/>
    <property type="match status" value="1"/>
</dbReference>
<feature type="active site" description="Charge relay system" evidence="5 6">
    <location>
        <position position="496"/>
    </location>
</feature>
<evidence type="ECO:0000313" key="12">
    <source>
        <dbReference type="Proteomes" id="UP000255036"/>
    </source>
</evidence>
<dbReference type="PROSITE" id="PS00138">
    <property type="entry name" value="SUBTILASE_SER"/>
    <property type="match status" value="1"/>
</dbReference>
<dbReference type="PROSITE" id="PS00137">
    <property type="entry name" value="SUBTILASE_HIS"/>
    <property type="match status" value="1"/>
</dbReference>
<evidence type="ECO:0000256" key="5">
    <source>
        <dbReference type="PIRSR" id="PIRSR615500-1"/>
    </source>
</evidence>
<dbReference type="PANTHER" id="PTHR43806">
    <property type="entry name" value="PEPTIDASE S8"/>
    <property type="match status" value="1"/>
</dbReference>
<feature type="chain" id="PRO_5017076542" description="Fibronectin type-III domain-containing protein" evidence="8">
    <location>
        <begin position="35"/>
        <end position="822"/>
    </location>
</feature>
<dbReference type="InterPro" id="IPR000209">
    <property type="entry name" value="Peptidase_S8/S53_dom"/>
</dbReference>
<dbReference type="InterPro" id="IPR036852">
    <property type="entry name" value="Peptidase_S8/S53_dom_sf"/>
</dbReference>
<dbReference type="AlphaFoldDB" id="A0A371AYF6"/>
<feature type="domain" description="Fibronectin type-III" evidence="9">
    <location>
        <begin position="640"/>
        <end position="716"/>
    </location>
</feature>
<evidence type="ECO:0000256" key="1">
    <source>
        <dbReference type="ARBA" id="ARBA00011073"/>
    </source>
</evidence>
<organism evidence="11 12">
    <name type="scientific">Anaerosacchariphilus polymeriproducens</name>
    <dbReference type="NCBI Taxonomy" id="1812858"/>
    <lineage>
        <taxon>Bacteria</taxon>
        <taxon>Bacillati</taxon>
        <taxon>Bacillota</taxon>
        <taxon>Clostridia</taxon>
        <taxon>Lachnospirales</taxon>
        <taxon>Lachnospiraceae</taxon>
        <taxon>Anaerosacchariphilus</taxon>
    </lineage>
</organism>
<dbReference type="InterPro" id="IPR036116">
    <property type="entry name" value="FN3_sf"/>
</dbReference>
<dbReference type="PROSITE" id="PS00136">
    <property type="entry name" value="SUBTILASE_ASP"/>
    <property type="match status" value="1"/>
</dbReference>
<evidence type="ECO:0000256" key="2">
    <source>
        <dbReference type="ARBA" id="ARBA00022670"/>
    </source>
</evidence>
<keyword evidence="4 6" id="KW-0720">Serine protease</keyword>
<dbReference type="SMART" id="SM00635">
    <property type="entry name" value="BID_2"/>
    <property type="match status" value="1"/>
</dbReference>
<dbReference type="SUPFAM" id="SSF52743">
    <property type="entry name" value="Subtilisin-like"/>
    <property type="match status" value="1"/>
</dbReference>
<dbReference type="EMBL" id="QRCT01000012">
    <property type="protein sequence ID" value="RDU24569.1"/>
    <property type="molecule type" value="Genomic_DNA"/>
</dbReference>
<dbReference type="Gene3D" id="3.40.50.200">
    <property type="entry name" value="Peptidase S8/S53 domain"/>
    <property type="match status" value="1"/>
</dbReference>
<evidence type="ECO:0000256" key="4">
    <source>
        <dbReference type="ARBA" id="ARBA00022825"/>
    </source>
</evidence>
<gene>
    <name evidence="11" type="ORF">DWV06_03645</name>
</gene>
<dbReference type="InterPro" id="IPR023828">
    <property type="entry name" value="Peptidase_S8_Ser-AS"/>
</dbReference>
<evidence type="ECO:0000259" key="9">
    <source>
        <dbReference type="SMART" id="SM00060"/>
    </source>
</evidence>
<protein>
    <recommendedName>
        <fullName evidence="13">Fibronectin type-III domain-containing protein</fullName>
    </recommendedName>
</protein>
<feature type="active site" description="Charge relay system" evidence="5 6">
    <location>
        <position position="324"/>
    </location>
</feature>
<dbReference type="PANTHER" id="PTHR43806:SF11">
    <property type="entry name" value="CEREVISIN-RELATED"/>
    <property type="match status" value="1"/>
</dbReference>
<reference evidence="11 12" key="1">
    <citation type="submission" date="2018-07" db="EMBL/GenBank/DDBJ databases">
        <title>Anaerosacharophilus polymeroproducens gen. nov. sp. nov., an anaerobic bacterium isolated from salt field.</title>
        <authorList>
            <person name="Kim W."/>
            <person name="Yang S.-H."/>
            <person name="Oh J."/>
            <person name="Lee J.-H."/>
            <person name="Kwon K.K."/>
        </authorList>
    </citation>
    <scope>NUCLEOTIDE SEQUENCE [LARGE SCALE GENOMIC DNA]</scope>
    <source>
        <strain evidence="11 12">MCWD5</strain>
    </source>
</reference>
<accession>A0A371AYF6</accession>
<feature type="domain" description="BIG2" evidence="10">
    <location>
        <begin position="562"/>
        <end position="637"/>
    </location>
</feature>
<dbReference type="InterPro" id="IPR050131">
    <property type="entry name" value="Peptidase_S8_subtilisin-like"/>
</dbReference>
<dbReference type="Pfam" id="PF00082">
    <property type="entry name" value="Peptidase_S8"/>
    <property type="match status" value="1"/>
</dbReference>
<dbReference type="Gene3D" id="2.60.40.10">
    <property type="entry name" value="Immunoglobulins"/>
    <property type="match status" value="2"/>
</dbReference>
<dbReference type="RefSeq" id="WP_115480802.1">
    <property type="nucleotide sequence ID" value="NZ_QRCT01000012.1"/>
</dbReference>
<dbReference type="Gene3D" id="2.60.40.1080">
    <property type="match status" value="1"/>
</dbReference>
<evidence type="ECO:0000256" key="6">
    <source>
        <dbReference type="PROSITE-ProRule" id="PRU01240"/>
    </source>
</evidence>
<keyword evidence="8" id="KW-0732">Signal</keyword>
<name>A0A371AYF6_9FIRM</name>
<dbReference type="GO" id="GO:0006508">
    <property type="term" value="P:proteolysis"/>
    <property type="evidence" value="ECO:0007669"/>
    <property type="project" value="UniProtKB-KW"/>
</dbReference>
<dbReference type="PROSITE" id="PS51892">
    <property type="entry name" value="SUBTILASE"/>
    <property type="match status" value="1"/>
</dbReference>
<dbReference type="PRINTS" id="PR00723">
    <property type="entry name" value="SUBTILISIN"/>
</dbReference>
<dbReference type="SUPFAM" id="SSF49265">
    <property type="entry name" value="Fibronectin type III"/>
    <property type="match status" value="1"/>
</dbReference>
<feature type="signal peptide" evidence="8">
    <location>
        <begin position="1"/>
        <end position="34"/>
    </location>
</feature>
<keyword evidence="12" id="KW-1185">Reference proteome</keyword>
<dbReference type="InterPro" id="IPR003343">
    <property type="entry name" value="Big_2"/>
</dbReference>
<evidence type="ECO:0000256" key="8">
    <source>
        <dbReference type="SAM" id="SignalP"/>
    </source>
</evidence>
<dbReference type="OrthoDB" id="9798386at2"/>
<dbReference type="InterPro" id="IPR013783">
    <property type="entry name" value="Ig-like_fold"/>
</dbReference>